<comment type="similarity">
    <text evidence="2">Belongs to the ATPase alpha/beta chains family.</text>
</comment>
<dbReference type="GO" id="GO:0045259">
    <property type="term" value="C:proton-transporting ATP synthase complex"/>
    <property type="evidence" value="ECO:0007669"/>
    <property type="project" value="UniProtKB-KW"/>
</dbReference>
<keyword evidence="4" id="KW-0813">Transport</keyword>
<evidence type="ECO:0000256" key="9">
    <source>
        <dbReference type="ARBA" id="ARBA00022967"/>
    </source>
</evidence>
<dbReference type="FunFam" id="2.40.10.170:FF:000002">
    <property type="entry name" value="ATP synthase subunit beta, chloroplastic"/>
    <property type="match status" value="1"/>
</dbReference>
<evidence type="ECO:0000256" key="2">
    <source>
        <dbReference type="ARBA" id="ARBA00008936"/>
    </source>
</evidence>
<gene>
    <name evidence="16" type="ordered locus">MTR_7g070670</name>
</gene>
<dbReference type="Pfam" id="PF02874">
    <property type="entry name" value="ATP-synt_ab_N"/>
    <property type="match status" value="1"/>
</dbReference>
<dbReference type="EC" id="7.1.2.2" evidence="3"/>
<evidence type="ECO:0000313" key="17">
    <source>
        <dbReference type="EnsemblPlants" id="AES79646"/>
    </source>
</evidence>
<dbReference type="PaxDb" id="3880-AES79646"/>
<dbReference type="EMBL" id="CM001223">
    <property type="protein sequence ID" value="AES79646.1"/>
    <property type="molecule type" value="Genomic_DNA"/>
</dbReference>
<dbReference type="STRING" id="3880.G7KU64"/>
<organism evidence="16 18">
    <name type="scientific">Medicago truncatula</name>
    <name type="common">Barrel medic</name>
    <name type="synonym">Medicago tribuloides</name>
    <dbReference type="NCBI Taxonomy" id="3880"/>
    <lineage>
        <taxon>Eukaryota</taxon>
        <taxon>Viridiplantae</taxon>
        <taxon>Streptophyta</taxon>
        <taxon>Embryophyta</taxon>
        <taxon>Tracheophyta</taxon>
        <taxon>Spermatophyta</taxon>
        <taxon>Magnoliopsida</taxon>
        <taxon>eudicotyledons</taxon>
        <taxon>Gunneridae</taxon>
        <taxon>Pentapetalae</taxon>
        <taxon>rosids</taxon>
        <taxon>fabids</taxon>
        <taxon>Fabales</taxon>
        <taxon>Fabaceae</taxon>
        <taxon>Papilionoideae</taxon>
        <taxon>50 kb inversion clade</taxon>
        <taxon>NPAAA clade</taxon>
        <taxon>Hologalegina</taxon>
        <taxon>IRL clade</taxon>
        <taxon>Trifolieae</taxon>
        <taxon>Medicago</taxon>
    </lineage>
</organism>
<keyword evidence="11" id="KW-0472">Membrane</keyword>
<evidence type="ECO:0000256" key="10">
    <source>
        <dbReference type="ARBA" id="ARBA00023065"/>
    </source>
</evidence>
<reference evidence="16 18" key="2">
    <citation type="journal article" date="2014" name="BMC Genomics">
        <title>An improved genome release (version Mt4.0) for the model legume Medicago truncatula.</title>
        <authorList>
            <person name="Tang H."/>
            <person name="Krishnakumar V."/>
            <person name="Bidwell S."/>
            <person name="Rosen B."/>
            <person name="Chan A."/>
            <person name="Zhou S."/>
            <person name="Gentzbittel L."/>
            <person name="Childs K.L."/>
            <person name="Yandell M."/>
            <person name="Gundlach H."/>
            <person name="Mayer K.F."/>
            <person name="Schwartz D.C."/>
            <person name="Town C.D."/>
        </authorList>
    </citation>
    <scope>GENOME REANNOTATION</scope>
    <source>
        <strain evidence="17 18">cv. Jemalong A17</strain>
    </source>
</reference>
<evidence type="ECO:0000256" key="5">
    <source>
        <dbReference type="ARBA" id="ARBA00022640"/>
    </source>
</evidence>
<dbReference type="EnsemblPlants" id="AES79646">
    <property type="protein sequence ID" value="AES79646"/>
    <property type="gene ID" value="MTR_7g070670"/>
</dbReference>
<keyword evidence="13" id="KW-0066">ATP synthesis</keyword>
<reference evidence="17" key="3">
    <citation type="submission" date="2015-04" db="UniProtKB">
        <authorList>
            <consortium name="EnsemblPlants"/>
        </authorList>
    </citation>
    <scope>IDENTIFICATION</scope>
    <source>
        <strain evidence="17">cv. Jemalong A17</strain>
    </source>
</reference>
<dbReference type="SUPFAM" id="SSF50615">
    <property type="entry name" value="N-terminal domain of alpha and beta subunits of F1 ATP synthase"/>
    <property type="match status" value="1"/>
</dbReference>
<dbReference type="GO" id="GO:1902600">
    <property type="term" value="P:proton transmembrane transport"/>
    <property type="evidence" value="ECO:0007669"/>
    <property type="project" value="UniProtKB-KW"/>
</dbReference>
<dbReference type="GO" id="GO:0006754">
    <property type="term" value="P:ATP biosynthetic process"/>
    <property type="evidence" value="ECO:0007669"/>
    <property type="project" value="UniProtKB-KW"/>
</dbReference>
<evidence type="ECO:0000256" key="13">
    <source>
        <dbReference type="ARBA" id="ARBA00023310"/>
    </source>
</evidence>
<keyword evidence="7" id="KW-0375">Hydrogen ion transport</keyword>
<keyword evidence="18" id="KW-1185">Reference proteome</keyword>
<dbReference type="GO" id="GO:0005524">
    <property type="term" value="F:ATP binding"/>
    <property type="evidence" value="ECO:0007669"/>
    <property type="project" value="UniProtKB-KW"/>
</dbReference>
<comment type="subcellular location">
    <subcellularLocation>
        <location evidence="1">Membrane</location>
        <topology evidence="1">Peripheral membrane protein</topology>
    </subcellularLocation>
</comment>
<evidence type="ECO:0000313" key="18">
    <source>
        <dbReference type="Proteomes" id="UP000002051"/>
    </source>
</evidence>
<evidence type="ECO:0000313" key="16">
    <source>
        <dbReference type="EMBL" id="AES79646.1"/>
    </source>
</evidence>
<evidence type="ECO:0000256" key="3">
    <source>
        <dbReference type="ARBA" id="ARBA00012473"/>
    </source>
</evidence>
<dbReference type="InterPro" id="IPR036121">
    <property type="entry name" value="ATPase_F1/V1/A1_a/bsu_N_sf"/>
</dbReference>
<evidence type="ECO:0000256" key="7">
    <source>
        <dbReference type="ARBA" id="ARBA00022781"/>
    </source>
</evidence>
<dbReference type="eggNOG" id="KOG1350">
    <property type="taxonomic scope" value="Eukaryota"/>
</dbReference>
<keyword evidence="6" id="KW-0547">Nucleotide-binding</keyword>
<dbReference type="Gene3D" id="2.40.10.170">
    <property type="match status" value="1"/>
</dbReference>
<keyword evidence="5" id="KW-0934">Plastid</keyword>
<dbReference type="PANTHER" id="PTHR15184:SF71">
    <property type="entry name" value="ATP SYNTHASE SUBUNIT BETA, MITOCHONDRIAL"/>
    <property type="match status" value="1"/>
</dbReference>
<keyword evidence="8" id="KW-0067">ATP-binding</keyword>
<keyword evidence="12" id="KW-0139">CF(1)</keyword>
<reference evidence="16 18" key="1">
    <citation type="journal article" date="2011" name="Nature">
        <title>The Medicago genome provides insight into the evolution of rhizobial symbioses.</title>
        <authorList>
            <person name="Young N.D."/>
            <person name="Debelle F."/>
            <person name="Oldroyd G.E."/>
            <person name="Geurts R."/>
            <person name="Cannon S.B."/>
            <person name="Udvardi M.K."/>
            <person name="Benedito V.A."/>
            <person name="Mayer K.F."/>
            <person name="Gouzy J."/>
            <person name="Schoof H."/>
            <person name="Van de Peer Y."/>
            <person name="Proost S."/>
            <person name="Cook D.R."/>
            <person name="Meyers B.C."/>
            <person name="Spannagl M."/>
            <person name="Cheung F."/>
            <person name="De Mita S."/>
            <person name="Krishnakumar V."/>
            <person name="Gundlach H."/>
            <person name="Zhou S."/>
            <person name="Mudge J."/>
            <person name="Bharti A.K."/>
            <person name="Murray J.D."/>
            <person name="Naoumkina M.A."/>
            <person name="Rosen B."/>
            <person name="Silverstein K.A."/>
            <person name="Tang H."/>
            <person name="Rombauts S."/>
            <person name="Zhao P.X."/>
            <person name="Zhou P."/>
            <person name="Barbe V."/>
            <person name="Bardou P."/>
            <person name="Bechner M."/>
            <person name="Bellec A."/>
            <person name="Berger A."/>
            <person name="Berges H."/>
            <person name="Bidwell S."/>
            <person name="Bisseling T."/>
            <person name="Choisne N."/>
            <person name="Couloux A."/>
            <person name="Denny R."/>
            <person name="Deshpande S."/>
            <person name="Dai X."/>
            <person name="Doyle J.J."/>
            <person name="Dudez A.M."/>
            <person name="Farmer A.D."/>
            <person name="Fouteau S."/>
            <person name="Franken C."/>
            <person name="Gibelin C."/>
            <person name="Gish J."/>
            <person name="Goldstein S."/>
            <person name="Gonzalez A.J."/>
            <person name="Green P.J."/>
            <person name="Hallab A."/>
            <person name="Hartog M."/>
            <person name="Hua A."/>
            <person name="Humphray S.J."/>
            <person name="Jeong D.H."/>
            <person name="Jing Y."/>
            <person name="Jocker A."/>
            <person name="Kenton S.M."/>
            <person name="Kim D.J."/>
            <person name="Klee K."/>
            <person name="Lai H."/>
            <person name="Lang C."/>
            <person name="Lin S."/>
            <person name="Macmil S.L."/>
            <person name="Magdelenat G."/>
            <person name="Matthews L."/>
            <person name="McCorrison J."/>
            <person name="Monaghan E.L."/>
            <person name="Mun J.H."/>
            <person name="Najar F.Z."/>
            <person name="Nicholson C."/>
            <person name="Noirot C."/>
            <person name="O'Bleness M."/>
            <person name="Paule C.R."/>
            <person name="Poulain J."/>
            <person name="Prion F."/>
            <person name="Qin B."/>
            <person name="Qu C."/>
            <person name="Retzel E.F."/>
            <person name="Riddle C."/>
            <person name="Sallet E."/>
            <person name="Samain S."/>
            <person name="Samson N."/>
            <person name="Sanders I."/>
            <person name="Saurat O."/>
            <person name="Scarpelli C."/>
            <person name="Schiex T."/>
            <person name="Segurens B."/>
            <person name="Severin A.J."/>
            <person name="Sherrier D.J."/>
            <person name="Shi R."/>
            <person name="Sims S."/>
            <person name="Singer S.R."/>
            <person name="Sinharoy S."/>
            <person name="Sterck L."/>
            <person name="Viollet A."/>
            <person name="Wang B.B."/>
            <person name="Wang K."/>
            <person name="Wang M."/>
            <person name="Wang X."/>
            <person name="Warfsmann J."/>
            <person name="Weissenbach J."/>
            <person name="White D.D."/>
            <person name="White J.D."/>
            <person name="Wiley G.B."/>
            <person name="Wincker P."/>
            <person name="Xing Y."/>
            <person name="Yang L."/>
            <person name="Yao Z."/>
            <person name="Ying F."/>
            <person name="Zhai J."/>
            <person name="Zhou L."/>
            <person name="Zuber A."/>
            <person name="Denarie J."/>
            <person name="Dixon R.A."/>
            <person name="May G.D."/>
            <person name="Schwartz D.C."/>
            <person name="Rogers J."/>
            <person name="Quetier F."/>
            <person name="Town C.D."/>
            <person name="Roe B.A."/>
        </authorList>
    </citation>
    <scope>NUCLEOTIDE SEQUENCE [LARGE SCALE GENOMIC DNA]</scope>
    <source>
        <strain evidence="16">A17</strain>
        <strain evidence="17 18">cv. Jemalong A17</strain>
    </source>
</reference>
<keyword evidence="9" id="KW-1278">Translocase</keyword>
<dbReference type="InterPro" id="IPR004100">
    <property type="entry name" value="ATPase_F1/V1/A1_a/bsu_N"/>
</dbReference>
<protein>
    <recommendedName>
        <fullName evidence="3">H(+)-transporting two-sector ATPase</fullName>
        <ecNumber evidence="3">7.1.2.2</ecNumber>
    </recommendedName>
</protein>
<feature type="domain" description="ATPase F1/V1/A1 complex alpha/beta subunit N-terminal" evidence="15">
    <location>
        <begin position="68"/>
        <end position="129"/>
    </location>
</feature>
<name>G7KU64_MEDTR</name>
<evidence type="ECO:0000256" key="14">
    <source>
        <dbReference type="ARBA" id="ARBA00048383"/>
    </source>
</evidence>
<evidence type="ECO:0000256" key="4">
    <source>
        <dbReference type="ARBA" id="ARBA00022448"/>
    </source>
</evidence>
<evidence type="ECO:0000256" key="6">
    <source>
        <dbReference type="ARBA" id="ARBA00022741"/>
    </source>
</evidence>
<dbReference type="HOGENOM" id="CLU_1899325_0_0_1"/>
<evidence type="ECO:0000259" key="15">
    <source>
        <dbReference type="Pfam" id="PF02874"/>
    </source>
</evidence>
<evidence type="ECO:0000256" key="8">
    <source>
        <dbReference type="ARBA" id="ARBA00022840"/>
    </source>
</evidence>
<keyword evidence="10" id="KW-0406">Ion transport</keyword>
<evidence type="ECO:0000256" key="11">
    <source>
        <dbReference type="ARBA" id="ARBA00023136"/>
    </source>
</evidence>
<dbReference type="AlphaFoldDB" id="G7KU64"/>
<dbReference type="InterPro" id="IPR050053">
    <property type="entry name" value="ATPase_alpha/beta_chains"/>
</dbReference>
<sequence>MASVIHISRHLIERIAHNSQTIQAQILVNERSWFHSSKMAQLGKAYDEAGLTSYTEVSGLEKKNIGRITQIIGPVLDVVFPPGKMPNIYNALIVQGRDTVGQEINVTCEVQQLLGNNRVRVVAMSATYGPFLVV</sequence>
<dbReference type="PANTHER" id="PTHR15184">
    <property type="entry name" value="ATP SYNTHASE"/>
    <property type="match status" value="1"/>
</dbReference>
<accession>G7KU64</accession>
<dbReference type="CDD" id="cd18115">
    <property type="entry name" value="ATP-synt_F1_beta_N"/>
    <property type="match status" value="1"/>
</dbReference>
<evidence type="ECO:0000256" key="1">
    <source>
        <dbReference type="ARBA" id="ARBA00004170"/>
    </source>
</evidence>
<dbReference type="Proteomes" id="UP000002051">
    <property type="component" value="Unassembled WGS sequence"/>
</dbReference>
<comment type="catalytic activity">
    <reaction evidence="14">
        <text>ATP + H2O + 4 H(+)(in) = ADP + phosphate + 5 H(+)(out)</text>
        <dbReference type="Rhea" id="RHEA:57720"/>
        <dbReference type="ChEBI" id="CHEBI:15377"/>
        <dbReference type="ChEBI" id="CHEBI:15378"/>
        <dbReference type="ChEBI" id="CHEBI:30616"/>
        <dbReference type="ChEBI" id="CHEBI:43474"/>
        <dbReference type="ChEBI" id="CHEBI:456216"/>
        <dbReference type="EC" id="7.1.2.2"/>
    </reaction>
</comment>
<proteinExistence type="inferred from homology"/>
<evidence type="ECO:0000256" key="12">
    <source>
        <dbReference type="ARBA" id="ARBA00023196"/>
    </source>
</evidence>